<dbReference type="EMBL" id="CCCS020000045">
    <property type="protein sequence ID" value="CDQ11042.1"/>
    <property type="molecule type" value="Genomic_DNA"/>
</dbReference>
<reference evidence="1" key="2">
    <citation type="submission" date="2014-07" db="EMBL/GenBank/DDBJ databases">
        <title>Initial genome analysis of the psychrotolerant acidophile Acidithiobacillus ferrivorans CF27: insights into iron and sulfur oxidation pathways and into biofilm formation.</title>
        <authorList>
            <person name="Talla E."/>
            <person name="Hedrich S."/>
            <person name="Mangenot S."/>
            <person name="Ji B."/>
            <person name="Johnson D.B."/>
            <person name="Barbe V."/>
            <person name="Bonnefoy V."/>
        </authorList>
    </citation>
    <scope>NUCLEOTIDE SEQUENCE [LARGE SCALE GENOMIC DNA]</scope>
    <source>
        <strain evidence="1">CF27</strain>
    </source>
</reference>
<proteinExistence type="predicted"/>
<gene>
    <name evidence="1" type="ORF">AFERRI_50007</name>
</gene>
<protein>
    <submittedName>
        <fullName evidence="1">Uncharacterized protein</fullName>
    </submittedName>
</protein>
<reference evidence="1" key="1">
    <citation type="submission" date="2014-03" db="EMBL/GenBank/DDBJ databases">
        <authorList>
            <person name="Genoscope - CEA"/>
        </authorList>
    </citation>
    <scope>NUCLEOTIDE SEQUENCE [LARGE SCALE GENOMIC DNA]</scope>
    <source>
        <strain evidence="1">CF27</strain>
    </source>
</reference>
<organism evidence="1">
    <name type="scientific">Acidithiobacillus ferrivorans</name>
    <dbReference type="NCBI Taxonomy" id="160808"/>
    <lineage>
        <taxon>Bacteria</taxon>
        <taxon>Pseudomonadati</taxon>
        <taxon>Pseudomonadota</taxon>
        <taxon>Acidithiobacillia</taxon>
        <taxon>Acidithiobacillales</taxon>
        <taxon>Acidithiobacillaceae</taxon>
        <taxon>Acidithiobacillus</taxon>
    </lineage>
</organism>
<accession>A0A060UR17</accession>
<sequence>MLTVWIRAVFLSLHYGRYWWRHGWSQSNSRLGTAKFPHFGVGGGRQVSEGSPGHMSAVRKEGEIDICKYSIISTKG</sequence>
<comment type="caution">
    <text evidence="1">The sequence shown here is derived from an EMBL/GenBank/DDBJ whole genome shotgun (WGS) entry which is preliminary data.</text>
</comment>
<evidence type="ECO:0000313" key="1">
    <source>
        <dbReference type="EMBL" id="CDQ11042.1"/>
    </source>
</evidence>
<name>A0A060UR17_9PROT</name>
<dbReference type="AlphaFoldDB" id="A0A060UR17"/>